<evidence type="ECO:0000313" key="3">
    <source>
        <dbReference type="EMBL" id="AKG33399.1"/>
    </source>
</evidence>
<dbReference type="PATRIC" id="fig|1333534.5.peg.274"/>
<proteinExistence type="inferred from homology"/>
<accession>A0A0F7F6D1</accession>
<dbReference type="AlphaFoldDB" id="A0A0F7F6D1"/>
<protein>
    <submittedName>
        <fullName evidence="3">Beta-glycosyltransferase</fullName>
    </submittedName>
</protein>
<dbReference type="OrthoDB" id="9810303at2"/>
<dbReference type="RefSeq" id="WP_025695705.1">
    <property type="nucleotide sequence ID" value="NZ_ASQQ01000362.1"/>
</dbReference>
<dbReference type="CDD" id="cd00761">
    <property type="entry name" value="Glyco_tranf_GTA_type"/>
    <property type="match status" value="1"/>
</dbReference>
<dbReference type="PANTHER" id="PTHR22916">
    <property type="entry name" value="GLYCOSYLTRANSFERASE"/>
    <property type="match status" value="1"/>
</dbReference>
<reference evidence="3 4" key="1">
    <citation type="submission" date="2015-03" db="EMBL/GenBank/DDBJ databases">
        <authorList>
            <person name="Abdul Halim M."/>
        </authorList>
    </citation>
    <scope>NUCLEOTIDE SEQUENCE [LARGE SCALE GENOMIC DNA]</scope>
    <source>
        <strain evidence="3 4">ATCC 35681</strain>
    </source>
</reference>
<dbReference type="Pfam" id="PF00535">
    <property type="entry name" value="Glycos_transf_2"/>
    <property type="match status" value="1"/>
</dbReference>
<dbReference type="InterPro" id="IPR029044">
    <property type="entry name" value="Nucleotide-diphossugar_trans"/>
</dbReference>
<gene>
    <name evidence="3" type="ORF">VK70_01240</name>
</gene>
<dbReference type="EMBL" id="CP011114">
    <property type="protein sequence ID" value="AKG33399.1"/>
    <property type="molecule type" value="Genomic_DNA"/>
</dbReference>
<evidence type="ECO:0000259" key="2">
    <source>
        <dbReference type="Pfam" id="PF00535"/>
    </source>
</evidence>
<dbReference type="InterPro" id="IPR001173">
    <property type="entry name" value="Glyco_trans_2-like"/>
</dbReference>
<organism evidence="3 4">
    <name type="scientific">Paenibacillus durus ATCC 35681</name>
    <dbReference type="NCBI Taxonomy" id="1333534"/>
    <lineage>
        <taxon>Bacteria</taxon>
        <taxon>Bacillati</taxon>
        <taxon>Bacillota</taxon>
        <taxon>Bacilli</taxon>
        <taxon>Bacillales</taxon>
        <taxon>Paenibacillaceae</taxon>
        <taxon>Paenibacillus</taxon>
    </lineage>
</organism>
<dbReference type="HOGENOM" id="CLU_074336_0_0_9"/>
<dbReference type="PANTHER" id="PTHR22916:SF3">
    <property type="entry name" value="UDP-GLCNAC:BETAGAL BETA-1,3-N-ACETYLGLUCOSAMINYLTRANSFERASE-LIKE PROTEIN 1"/>
    <property type="match status" value="1"/>
</dbReference>
<dbReference type="SUPFAM" id="SSF53448">
    <property type="entry name" value="Nucleotide-diphospho-sugar transferases"/>
    <property type="match status" value="1"/>
</dbReference>
<sequence length="315" mass="35762">MVPSLTVFTPTYNRAHTLHLCYESLLRQSCKDFVWLIIDDGSTDRTRELVEGWISEGRIAIRYHYQDNLGMHGGHNAAYERIDTELNVCIDSDDYLADDAVDKILTFWKKYGSEQYAGIVGLDASPDGEIIGTDMPEGLKASTLSGLYAKWKVKGDKKLVYRTAMTSSVPPYPIFPGEKYVPLSYKYLLIDQQLPLLIMNEVLCHVEYRADGSSLNMMNQYRKNPQGFAFFRKVAMVYAPSFKERLREAVHYVSSSLIMGNRKFIAESPRKGMTVLALPLGSLLYLYIRRTQRAAPISATETPSRIRPVQESDSQ</sequence>
<name>A0A0F7F6D1_PAEDU</name>
<reference evidence="3 4" key="2">
    <citation type="journal article" date="2016" name="Genome Announc.">
        <title>Genome Sequence of a Gram-Positive Diazotroph, Paenibacillus durus Type Strain ATCC 35681.</title>
        <authorList>
            <person name="Halim M.A."/>
            <person name="Rahman A.Y."/>
            <person name="Sim K.S."/>
            <person name="Yam H.C."/>
            <person name="Rahim A.A."/>
            <person name="Ghazali A.H."/>
            <person name="Najimudin N."/>
        </authorList>
    </citation>
    <scope>NUCLEOTIDE SEQUENCE [LARGE SCALE GENOMIC DNA]</scope>
    <source>
        <strain evidence="3 4">ATCC 35681</strain>
    </source>
</reference>
<dbReference type="Proteomes" id="UP000034189">
    <property type="component" value="Chromosome"/>
</dbReference>
<dbReference type="GO" id="GO:0016758">
    <property type="term" value="F:hexosyltransferase activity"/>
    <property type="evidence" value="ECO:0007669"/>
    <property type="project" value="UniProtKB-ARBA"/>
</dbReference>
<dbReference type="Gene3D" id="3.90.550.10">
    <property type="entry name" value="Spore Coat Polysaccharide Biosynthesis Protein SpsA, Chain A"/>
    <property type="match status" value="1"/>
</dbReference>
<evidence type="ECO:0000256" key="1">
    <source>
        <dbReference type="ARBA" id="ARBA00006739"/>
    </source>
</evidence>
<comment type="similarity">
    <text evidence="1">Belongs to the glycosyltransferase 2 family.</text>
</comment>
<evidence type="ECO:0000313" key="4">
    <source>
        <dbReference type="Proteomes" id="UP000034189"/>
    </source>
</evidence>
<feature type="domain" description="Glycosyltransferase 2-like" evidence="2">
    <location>
        <begin position="6"/>
        <end position="119"/>
    </location>
</feature>
<keyword evidence="3" id="KW-0808">Transferase</keyword>